<dbReference type="PANTHER" id="PTHR46246">
    <property type="entry name" value="GUANOSINE-3',5'-BIS(DIPHOSPHATE) 3'-PYROPHOSPHOHYDROLASE MESH1"/>
    <property type="match status" value="1"/>
</dbReference>
<dbReference type="OrthoDB" id="9802385at2"/>
<dbReference type="RefSeq" id="WP_124766218.1">
    <property type="nucleotide sequence ID" value="NZ_JAFBDY010000016.1"/>
</dbReference>
<organism evidence="1 2">
    <name type="scientific">Lysinibacillus composti</name>
    <dbReference type="NCBI Taxonomy" id="720633"/>
    <lineage>
        <taxon>Bacteria</taxon>
        <taxon>Bacillati</taxon>
        <taxon>Bacillota</taxon>
        <taxon>Bacilli</taxon>
        <taxon>Bacillales</taxon>
        <taxon>Bacillaceae</taxon>
        <taxon>Lysinibacillus</taxon>
    </lineage>
</organism>
<evidence type="ECO:0000313" key="1">
    <source>
        <dbReference type="EMBL" id="RQW73618.1"/>
    </source>
</evidence>
<protein>
    <submittedName>
        <fullName evidence="1">Bifunctional (P)ppGpp synthetase/guanosine-3',5'-bis(Diphosphate) 3'-pyrophosphohydrolase</fullName>
    </submittedName>
</protein>
<evidence type="ECO:0000313" key="2">
    <source>
        <dbReference type="Proteomes" id="UP000274033"/>
    </source>
</evidence>
<dbReference type="Proteomes" id="UP000274033">
    <property type="component" value="Unassembled WGS sequence"/>
</dbReference>
<proteinExistence type="predicted"/>
<dbReference type="GO" id="GO:0008893">
    <property type="term" value="F:guanosine-3',5'-bis(diphosphate) 3'-diphosphatase activity"/>
    <property type="evidence" value="ECO:0007669"/>
    <property type="project" value="TreeGrafter"/>
</dbReference>
<accession>A0A3N9UAW4</accession>
<keyword evidence="2" id="KW-1185">Reference proteome</keyword>
<dbReference type="Gene3D" id="1.10.3210.10">
    <property type="entry name" value="Hypothetical protein af1432"/>
    <property type="match status" value="1"/>
</dbReference>
<dbReference type="PANTHER" id="PTHR46246:SF1">
    <property type="entry name" value="GUANOSINE-3',5'-BIS(DIPHOSPHATE) 3'-PYROPHOSPHOHYDROLASE MESH1"/>
    <property type="match status" value="1"/>
</dbReference>
<dbReference type="Pfam" id="PF13328">
    <property type="entry name" value="HD_4"/>
    <property type="match status" value="1"/>
</dbReference>
<dbReference type="SUPFAM" id="SSF109604">
    <property type="entry name" value="HD-domain/PDEase-like"/>
    <property type="match status" value="1"/>
</dbReference>
<name>A0A3N9UAW4_9BACI</name>
<dbReference type="AlphaFoldDB" id="A0A3N9UAW4"/>
<sequence>MNIVQKAINLAAVAHAGQMRKGTNIPYITHPFAVGMMLQQTRCSEEVIAAGILHDTLEDTDVTKEQLLEMFGEQVTRLVEAASEPDKTLPWKERKRHTIHSLQHASIDEIHVITADKVHNLQSIREDLKQSGESVWDRFKRGREEQHWYYSSIVQELSPRKKECQLIETLEKEVKAVFGSLEWMVKDG</sequence>
<reference evidence="1 2" key="1">
    <citation type="journal article" date="2013" name="J. Microbiol.">
        <title>Lysinibacillus chungkukjangi sp. nov., isolated from Chungkukjang, Korean fermented soybean food.</title>
        <authorList>
            <person name="Kim S.J."/>
            <person name="Jang Y.H."/>
            <person name="Hamada M."/>
            <person name="Ahn J.H."/>
            <person name="Weon H.Y."/>
            <person name="Suzuki K."/>
            <person name="Whang K.S."/>
            <person name="Kwon S.W."/>
        </authorList>
    </citation>
    <scope>NUCLEOTIDE SEQUENCE [LARGE SCALE GENOMIC DNA]</scope>
    <source>
        <strain evidence="1 2">MCCC 1A12701</strain>
    </source>
</reference>
<keyword evidence="1" id="KW-0378">Hydrolase</keyword>
<gene>
    <name evidence="1" type="ORF">EBB45_15310</name>
</gene>
<dbReference type="InterPro" id="IPR052194">
    <property type="entry name" value="MESH1"/>
</dbReference>
<dbReference type="EMBL" id="RRCT01000017">
    <property type="protein sequence ID" value="RQW73618.1"/>
    <property type="molecule type" value="Genomic_DNA"/>
</dbReference>
<comment type="caution">
    <text evidence="1">The sequence shown here is derived from an EMBL/GenBank/DDBJ whole genome shotgun (WGS) entry which is preliminary data.</text>
</comment>